<keyword evidence="1" id="KW-0812">Transmembrane</keyword>
<accession>A0A2H4ZKB8</accession>
<dbReference type="EMBL" id="MF974563">
    <property type="protein sequence ID" value="AUF82004.1"/>
    <property type="molecule type" value="Genomic_DNA"/>
</dbReference>
<keyword evidence="1" id="KW-0472">Membrane</keyword>
<evidence type="ECO:0000313" key="2">
    <source>
        <dbReference type="EMBL" id="AUF82004.1"/>
    </source>
</evidence>
<sequence length="287" mass="33579">MMLFVFFIIGGILADDSFEGSGTDWMINDEVLNILNTTTSLIIDETNFEDDYIDYVGETYDYETKVIQLFQYINGEKIYLDTSNQEIGQYIVDNEYPHRFLNIIQYSLYKNTVWDDDDQIVLRHQISQWYFCLTNCGVYYMSEILTLDCVFVRELVQDILENSLEKIYLKKRYNGNMVTINMEYGQMNFKKYATLYSQEIDYPIEKIPKMTPVLDMANADICSSKYIMHFVDEIEPNTAVNNVQGAGMSFFVLIICLTVIIVTLSVLVIITVVFRFKKRSFKLNNKI</sequence>
<evidence type="ECO:0008006" key="3">
    <source>
        <dbReference type="Google" id="ProtNLM"/>
    </source>
</evidence>
<evidence type="ECO:0000256" key="1">
    <source>
        <dbReference type="SAM" id="Phobius"/>
    </source>
</evidence>
<proteinExistence type="predicted"/>
<feature type="transmembrane region" description="Helical" evidence="1">
    <location>
        <begin position="250"/>
        <end position="276"/>
    </location>
</feature>
<protein>
    <recommendedName>
        <fullName evidence="3">FGF-3</fullName>
    </recommendedName>
</protein>
<organismHost>
    <name type="scientific">Tortricidae</name>
    <dbReference type="NCBI Taxonomy" id="7139"/>
</organismHost>
<keyword evidence="1" id="KW-1133">Transmembrane helix</keyword>
<reference evidence="2" key="1">
    <citation type="journal article" date="2017" name="Int. J. Mol. Sci.">
        <title>Genome Analysis and Genetic Stability of the Cryptophlebia leucotreta Granulovirus (CrleGV-SA) after 15 Years of Commercial Use as a Biopesticide.</title>
        <authorList>
            <person name="van der Merwe M."/>
            <person name="Jukes M.D."/>
            <person name="Rabalski L."/>
            <person name="Knox C."/>
            <person name="Opoku-Debrah J.K."/>
            <person name="Moore S.D."/>
            <person name="Krejmer-Rabalska M."/>
            <person name="Szewczyk B."/>
            <person name="Hill M.P."/>
        </authorList>
    </citation>
    <scope>NUCLEOTIDE SEQUENCE</scope>
    <source>
        <strain evidence="2">CrleGV-SA</strain>
    </source>
</reference>
<dbReference type="SUPFAM" id="SSF50353">
    <property type="entry name" value="Cytokine"/>
    <property type="match status" value="1"/>
</dbReference>
<name>A0A2H4ZKB8_GVCL</name>
<organism evidence="2">
    <name type="scientific">Cryptophlebia leucotreta granulosis virus</name>
    <name type="common">ClGV</name>
    <name type="synonym">Cryptophlebia leucotreta granulovirus</name>
    <dbReference type="NCBI Taxonomy" id="35254"/>
    <lineage>
        <taxon>Viruses</taxon>
        <taxon>Viruses incertae sedis</taxon>
        <taxon>Naldaviricetes</taxon>
        <taxon>Lefavirales</taxon>
        <taxon>Baculoviridae</taxon>
        <taxon>Betabaculovirus</taxon>
        <taxon>Betabaculovirus cryleucotretae</taxon>
    </lineage>
</organism>
<dbReference type="InterPro" id="IPR008996">
    <property type="entry name" value="IL1/FGF"/>
</dbReference>